<feature type="compositionally biased region" description="Basic and acidic residues" evidence="1">
    <location>
        <begin position="1"/>
        <end position="11"/>
    </location>
</feature>
<proteinExistence type="predicted"/>
<keyword evidence="2" id="KW-1185">Reference proteome</keyword>
<accession>A0A914HTE0</accession>
<dbReference type="AlphaFoldDB" id="A0A914HTE0"/>
<dbReference type="WBParaSite" id="Gr19_v10_g3797.t1">
    <property type="protein sequence ID" value="Gr19_v10_g3797.t1"/>
    <property type="gene ID" value="Gr19_v10_g3797"/>
</dbReference>
<reference evidence="3" key="1">
    <citation type="submission" date="2022-11" db="UniProtKB">
        <authorList>
            <consortium name="WormBaseParasite"/>
        </authorList>
    </citation>
    <scope>IDENTIFICATION</scope>
</reference>
<evidence type="ECO:0000256" key="1">
    <source>
        <dbReference type="SAM" id="MobiDB-lite"/>
    </source>
</evidence>
<feature type="compositionally biased region" description="Polar residues" evidence="1">
    <location>
        <begin position="20"/>
        <end position="35"/>
    </location>
</feature>
<sequence>MDKNKVGVDEKMEQDDEWLSTDSANGGNESDSTASDDIPPSKMARLQYQKNIPVENVCFGVDEKMEQYDEWLSDGRGI</sequence>
<evidence type="ECO:0000313" key="3">
    <source>
        <dbReference type="WBParaSite" id="Gr19_v10_g3797.t1"/>
    </source>
</evidence>
<protein>
    <submittedName>
        <fullName evidence="3">Uncharacterized protein</fullName>
    </submittedName>
</protein>
<dbReference type="Proteomes" id="UP000887572">
    <property type="component" value="Unplaced"/>
</dbReference>
<evidence type="ECO:0000313" key="2">
    <source>
        <dbReference type="Proteomes" id="UP000887572"/>
    </source>
</evidence>
<name>A0A914HTE0_GLORO</name>
<feature type="region of interest" description="Disordered" evidence="1">
    <location>
        <begin position="1"/>
        <end position="43"/>
    </location>
</feature>
<organism evidence="2 3">
    <name type="scientific">Globodera rostochiensis</name>
    <name type="common">Golden nematode worm</name>
    <name type="synonym">Heterodera rostochiensis</name>
    <dbReference type="NCBI Taxonomy" id="31243"/>
    <lineage>
        <taxon>Eukaryota</taxon>
        <taxon>Metazoa</taxon>
        <taxon>Ecdysozoa</taxon>
        <taxon>Nematoda</taxon>
        <taxon>Chromadorea</taxon>
        <taxon>Rhabditida</taxon>
        <taxon>Tylenchina</taxon>
        <taxon>Tylenchomorpha</taxon>
        <taxon>Tylenchoidea</taxon>
        <taxon>Heteroderidae</taxon>
        <taxon>Heteroderinae</taxon>
        <taxon>Globodera</taxon>
    </lineage>
</organism>